<dbReference type="InterPro" id="IPR050266">
    <property type="entry name" value="AB_hydrolase_sf"/>
</dbReference>
<feature type="compositionally biased region" description="Polar residues" evidence="1">
    <location>
        <begin position="21"/>
        <end position="48"/>
    </location>
</feature>
<reference evidence="4" key="1">
    <citation type="journal article" date="2015" name="BMC Genomics">
        <title>Genomic and transcriptomic analysis of the endophytic fungus Pestalotiopsis fici reveals its lifestyle and high potential for synthesis of natural products.</title>
        <authorList>
            <person name="Wang X."/>
            <person name="Zhang X."/>
            <person name="Liu L."/>
            <person name="Xiang M."/>
            <person name="Wang W."/>
            <person name="Sun X."/>
            <person name="Che Y."/>
            <person name="Guo L."/>
            <person name="Liu G."/>
            <person name="Guo L."/>
            <person name="Wang C."/>
            <person name="Yin W.B."/>
            <person name="Stadler M."/>
            <person name="Zhang X."/>
            <person name="Liu X."/>
        </authorList>
    </citation>
    <scope>NUCLEOTIDE SEQUENCE [LARGE SCALE GENOMIC DNA]</scope>
    <source>
        <strain evidence="4">W106-1 / CGMCC3.15140</strain>
    </source>
</reference>
<dbReference type="KEGG" id="pfy:PFICI_06329"/>
<dbReference type="Pfam" id="PF00561">
    <property type="entry name" value="Abhydrolase_1"/>
    <property type="match status" value="1"/>
</dbReference>
<dbReference type="GO" id="GO:0016020">
    <property type="term" value="C:membrane"/>
    <property type="evidence" value="ECO:0007669"/>
    <property type="project" value="TreeGrafter"/>
</dbReference>
<gene>
    <name evidence="3" type="ORF">PFICI_06329</name>
</gene>
<dbReference type="eggNOG" id="ENOG502SR70">
    <property type="taxonomic scope" value="Eukaryota"/>
</dbReference>
<protein>
    <recommendedName>
        <fullName evidence="2">AB hydrolase-1 domain-containing protein</fullName>
    </recommendedName>
</protein>
<dbReference type="PANTHER" id="PTHR43798:SF33">
    <property type="entry name" value="HYDROLASE, PUTATIVE (AFU_ORTHOLOGUE AFUA_2G14860)-RELATED"/>
    <property type="match status" value="1"/>
</dbReference>
<feature type="compositionally biased region" description="Low complexity" evidence="1">
    <location>
        <begin position="54"/>
        <end position="73"/>
    </location>
</feature>
<keyword evidence="4" id="KW-1185">Reference proteome</keyword>
<dbReference type="RefSeq" id="XP_007833101.1">
    <property type="nucleotide sequence ID" value="XM_007834910.1"/>
</dbReference>
<dbReference type="InParanoid" id="W3X7G9"/>
<evidence type="ECO:0000259" key="2">
    <source>
        <dbReference type="Pfam" id="PF00561"/>
    </source>
</evidence>
<dbReference type="EMBL" id="KI912112">
    <property type="protein sequence ID" value="ETS81327.1"/>
    <property type="molecule type" value="Genomic_DNA"/>
</dbReference>
<accession>W3X7G9</accession>
<proteinExistence type="predicted"/>
<dbReference type="InterPro" id="IPR029058">
    <property type="entry name" value="AB_hydrolase_fold"/>
</dbReference>
<evidence type="ECO:0000313" key="4">
    <source>
        <dbReference type="Proteomes" id="UP000030651"/>
    </source>
</evidence>
<dbReference type="OMA" id="WAMDGAD"/>
<dbReference type="SUPFAM" id="SSF53474">
    <property type="entry name" value="alpha/beta-Hydrolases"/>
    <property type="match status" value="1"/>
</dbReference>
<dbReference type="Gene3D" id="3.40.50.1820">
    <property type="entry name" value="alpha/beta hydrolase"/>
    <property type="match status" value="1"/>
</dbReference>
<name>W3X7G9_PESFW</name>
<feature type="compositionally biased region" description="Basic and acidic residues" evidence="1">
    <location>
        <begin position="1"/>
        <end position="12"/>
    </location>
</feature>
<dbReference type="OrthoDB" id="8119704at2759"/>
<feature type="region of interest" description="Disordered" evidence="1">
    <location>
        <begin position="1"/>
        <end position="89"/>
    </location>
</feature>
<organism evidence="3 4">
    <name type="scientific">Pestalotiopsis fici (strain W106-1 / CGMCC3.15140)</name>
    <dbReference type="NCBI Taxonomy" id="1229662"/>
    <lineage>
        <taxon>Eukaryota</taxon>
        <taxon>Fungi</taxon>
        <taxon>Dikarya</taxon>
        <taxon>Ascomycota</taxon>
        <taxon>Pezizomycotina</taxon>
        <taxon>Sordariomycetes</taxon>
        <taxon>Xylariomycetidae</taxon>
        <taxon>Amphisphaeriales</taxon>
        <taxon>Sporocadaceae</taxon>
        <taxon>Pestalotiopsis</taxon>
    </lineage>
</organism>
<evidence type="ECO:0000256" key="1">
    <source>
        <dbReference type="SAM" id="MobiDB-lite"/>
    </source>
</evidence>
<dbReference type="InterPro" id="IPR000073">
    <property type="entry name" value="AB_hydrolase_1"/>
</dbReference>
<dbReference type="Proteomes" id="UP000030651">
    <property type="component" value="Unassembled WGS sequence"/>
</dbReference>
<dbReference type="PANTHER" id="PTHR43798">
    <property type="entry name" value="MONOACYLGLYCEROL LIPASE"/>
    <property type="match status" value="1"/>
</dbReference>
<sequence length="364" mass="40739">MPPMDHDERVEAFDPTAGPSRDTSFAMQRAMPSSRSRNQAFPNVYSTRSRGETDTSVASTSSSKASFTDSTWSLTSMNPPESSTEAESCYDDGPKELWFETRNPYAPVTVVMLHLLFSSHLEWMHVAPKLTEYHLLIPDLPHHSRSRHIKPFSFALAADLVVDMIKKHAHGGRAHLVGISTGGYVALEIARRHPEVVLSIMTSGSPPLRDVRLKAAQSPRLVHYGLLAALHSPNSVFFKLSGWAPEFQDSRLLKEVKRNTTSRLSQYGNRESAEFQKEAFEEAASKGIRVAMLAGGKQDDVEAIREAGRLFTGDLNFGDGLRSRSYIVREAIHAWNLQMPYLFAKGIQAWVEDWPLPPEFEIMD</sequence>
<feature type="domain" description="AB hydrolase-1" evidence="2">
    <location>
        <begin position="109"/>
        <end position="217"/>
    </location>
</feature>
<dbReference type="HOGENOM" id="CLU_057358_1_0_1"/>
<feature type="compositionally biased region" description="Polar residues" evidence="1">
    <location>
        <begin position="74"/>
        <end position="86"/>
    </location>
</feature>
<dbReference type="GeneID" id="19271342"/>
<dbReference type="AlphaFoldDB" id="W3X7G9"/>
<evidence type="ECO:0000313" key="3">
    <source>
        <dbReference type="EMBL" id="ETS81327.1"/>
    </source>
</evidence>